<dbReference type="Proteomes" id="UP000526734">
    <property type="component" value="Unassembled WGS sequence"/>
</dbReference>
<dbReference type="InterPro" id="IPR011005">
    <property type="entry name" value="Dihydropteroate_synth-like_sf"/>
</dbReference>
<dbReference type="EMBL" id="JACGZW010000004">
    <property type="protein sequence ID" value="MBB1154478.1"/>
    <property type="molecule type" value="Genomic_DNA"/>
</dbReference>
<dbReference type="Pfam" id="PF00809">
    <property type="entry name" value="Pterin_bind"/>
    <property type="match status" value="1"/>
</dbReference>
<evidence type="ECO:0000313" key="3">
    <source>
        <dbReference type="Proteomes" id="UP000526734"/>
    </source>
</evidence>
<dbReference type="PANTHER" id="PTHR20941:SF1">
    <property type="entry name" value="FOLIC ACID SYNTHESIS PROTEIN FOL1"/>
    <property type="match status" value="1"/>
</dbReference>
<dbReference type="RefSeq" id="WP_182891516.1">
    <property type="nucleotide sequence ID" value="NZ_JACGZW010000004.1"/>
</dbReference>
<proteinExistence type="predicted"/>
<dbReference type="AlphaFoldDB" id="A0A7W3VWD4"/>
<feature type="domain" description="Pterin-binding" evidence="1">
    <location>
        <begin position="1"/>
        <end position="145"/>
    </location>
</feature>
<dbReference type="PANTHER" id="PTHR20941">
    <property type="entry name" value="FOLATE SYNTHESIS PROTEINS"/>
    <property type="match status" value="1"/>
</dbReference>
<sequence length="145" mass="15434">MVLVGGWRGYTPLRAFDLAAGRLRDADLVLTHNPAGVRNKVLDPAATRMSSTRRAHGCEGKLGEIAAPGLPVEWVWLDPGIDLAKTPPQSIEMLRGLRTLTSFKLPLLIAISRKDFIGALSPSPPAERVPGTLAALAQLAGLPGR</sequence>
<evidence type="ECO:0000259" key="1">
    <source>
        <dbReference type="PROSITE" id="PS50972"/>
    </source>
</evidence>
<reference evidence="2 3" key="1">
    <citation type="submission" date="2020-08" db="EMBL/GenBank/DDBJ databases">
        <title>Amycolatopsis sp. nov. DR6-1 isolated from Dendrobium heterocarpum.</title>
        <authorList>
            <person name="Tedsree N."/>
            <person name="Kuncharoen N."/>
            <person name="Likhitwitayawuid K."/>
            <person name="Tanasupawat S."/>
        </authorList>
    </citation>
    <scope>NUCLEOTIDE SEQUENCE [LARGE SCALE GENOMIC DNA]</scope>
    <source>
        <strain evidence="2 3">DR6-1</strain>
    </source>
</reference>
<dbReference type="PROSITE" id="PS50972">
    <property type="entry name" value="PTERIN_BINDING"/>
    <property type="match status" value="1"/>
</dbReference>
<keyword evidence="2" id="KW-0808">Transferase</keyword>
<evidence type="ECO:0000313" key="2">
    <source>
        <dbReference type="EMBL" id="MBB1154478.1"/>
    </source>
</evidence>
<organism evidence="2 3">
    <name type="scientific">Amycolatopsis dendrobii</name>
    <dbReference type="NCBI Taxonomy" id="2760662"/>
    <lineage>
        <taxon>Bacteria</taxon>
        <taxon>Bacillati</taxon>
        <taxon>Actinomycetota</taxon>
        <taxon>Actinomycetes</taxon>
        <taxon>Pseudonocardiales</taxon>
        <taxon>Pseudonocardiaceae</taxon>
        <taxon>Amycolatopsis</taxon>
    </lineage>
</organism>
<dbReference type="InterPro" id="IPR000489">
    <property type="entry name" value="Pterin-binding_dom"/>
</dbReference>
<keyword evidence="3" id="KW-1185">Reference proteome</keyword>
<protein>
    <submittedName>
        <fullName evidence="2">Dihydropteroate synthase</fullName>
        <ecNumber evidence="2">2.5.1.15</ecNumber>
    </submittedName>
</protein>
<gene>
    <name evidence="2" type="ORF">H4281_15165</name>
</gene>
<dbReference type="InterPro" id="IPR045031">
    <property type="entry name" value="DHP_synth-like"/>
</dbReference>
<dbReference type="GO" id="GO:0046654">
    <property type="term" value="P:tetrahydrofolate biosynthetic process"/>
    <property type="evidence" value="ECO:0007669"/>
    <property type="project" value="TreeGrafter"/>
</dbReference>
<name>A0A7W3VWD4_9PSEU</name>
<dbReference type="GO" id="GO:0004156">
    <property type="term" value="F:dihydropteroate synthase activity"/>
    <property type="evidence" value="ECO:0007669"/>
    <property type="project" value="UniProtKB-EC"/>
</dbReference>
<comment type="caution">
    <text evidence="2">The sequence shown here is derived from an EMBL/GenBank/DDBJ whole genome shotgun (WGS) entry which is preliminary data.</text>
</comment>
<accession>A0A7W3VWD4</accession>
<dbReference type="EC" id="2.5.1.15" evidence="2"/>
<dbReference type="Gene3D" id="3.20.20.20">
    <property type="entry name" value="Dihydropteroate synthase-like"/>
    <property type="match status" value="1"/>
</dbReference>
<dbReference type="SUPFAM" id="SSF51717">
    <property type="entry name" value="Dihydropteroate synthetase-like"/>
    <property type="match status" value="1"/>
</dbReference>